<dbReference type="STRING" id="15368.A0A0Q3ELT9"/>
<evidence type="ECO:0000313" key="3">
    <source>
        <dbReference type="EnsemblPlants" id="KQJ88518"/>
    </source>
</evidence>
<dbReference type="EMBL" id="CM000883">
    <property type="protein sequence ID" value="KQJ88518.1"/>
    <property type="molecule type" value="Genomic_DNA"/>
</dbReference>
<dbReference type="OrthoDB" id="687457at2759"/>
<name>A0A0Q3ELT9_BRADI</name>
<feature type="domain" description="DUF7597" evidence="1">
    <location>
        <begin position="20"/>
        <end position="127"/>
    </location>
</feature>
<dbReference type="Pfam" id="PF24530">
    <property type="entry name" value="DUF7597"/>
    <property type="match status" value="1"/>
</dbReference>
<protein>
    <recommendedName>
        <fullName evidence="1">DUF7597 domain-containing protein</fullName>
    </recommendedName>
</protein>
<dbReference type="Gramene" id="KQJ88518">
    <property type="protein sequence ID" value="KQJ88518"/>
    <property type="gene ID" value="BRADI_4g19065v3"/>
</dbReference>
<dbReference type="PANTHER" id="PTHR33075">
    <property type="entry name" value="OS02G0499800 PROTEIN"/>
    <property type="match status" value="1"/>
</dbReference>
<sequence length="508" mass="57110">MANFPVDPAPFLLGRFDIVEVPGHPEQCRYHVIGNVPTKNEDVTIVTMFPPPNPDAPFHDTRENLLAFLDGHLSIHVDYMQRSTLGHAIIRFTTTSDRHWLVLHGPHHHNGTHYVFTEHNRGINWRAFAYNREVWLMLLNLPLDLWETAHVNAAVAKWGKLISWDKTVSNLTRAVIKVRVESLADIPFSIQVSHGNDFTGESWTVPIYIVSQRLMGIEPPEEDAPPNNGDTPHSLPALPFHQDHGQHAPVLPDLNENVMEWQPWPAPPANNAHQNIPEDPLLAQNLMNLFHEEQNQANEQVINNDPNQAPDQEDESAITLTLSSNAPDQASEGSINQLQHLPALQPNLPEMEVNDVAFEVPQVIQEFPALLEIDIHQPQMEKIHITDMHTHTVTIPGPWIDFFTAMLASPDNFDWARKVLMSNMWSIFAASNDFSRPFFLRDTCPSKMAPVCKLAARVIEASQGFSIPQAPKGSVCMDEGLHILICSLNTPALFLKITPLNLLCGHVM</sequence>
<dbReference type="PANTHER" id="PTHR33075:SF7">
    <property type="entry name" value="OS02G0303350 PROTEIN"/>
    <property type="match status" value="1"/>
</dbReference>
<evidence type="ECO:0000313" key="4">
    <source>
        <dbReference type="Proteomes" id="UP000008810"/>
    </source>
</evidence>
<dbReference type="InParanoid" id="A0A0Q3ELT9"/>
<dbReference type="EnsemblPlants" id="KQJ88518">
    <property type="protein sequence ID" value="KQJ88518"/>
    <property type="gene ID" value="BRADI_4g19065v3"/>
</dbReference>
<reference evidence="2 3" key="1">
    <citation type="journal article" date="2010" name="Nature">
        <title>Genome sequencing and analysis of the model grass Brachypodium distachyon.</title>
        <authorList>
            <consortium name="International Brachypodium Initiative"/>
        </authorList>
    </citation>
    <scope>NUCLEOTIDE SEQUENCE [LARGE SCALE GENOMIC DNA]</scope>
    <source>
        <strain evidence="2 3">Bd21</strain>
    </source>
</reference>
<dbReference type="InterPro" id="IPR056018">
    <property type="entry name" value="DUF7597"/>
</dbReference>
<dbReference type="AlphaFoldDB" id="A0A0Q3ELT9"/>
<evidence type="ECO:0000259" key="1">
    <source>
        <dbReference type="Pfam" id="PF24530"/>
    </source>
</evidence>
<organism evidence="2">
    <name type="scientific">Brachypodium distachyon</name>
    <name type="common">Purple false brome</name>
    <name type="synonym">Trachynia distachya</name>
    <dbReference type="NCBI Taxonomy" id="15368"/>
    <lineage>
        <taxon>Eukaryota</taxon>
        <taxon>Viridiplantae</taxon>
        <taxon>Streptophyta</taxon>
        <taxon>Embryophyta</taxon>
        <taxon>Tracheophyta</taxon>
        <taxon>Spermatophyta</taxon>
        <taxon>Magnoliopsida</taxon>
        <taxon>Liliopsida</taxon>
        <taxon>Poales</taxon>
        <taxon>Poaceae</taxon>
        <taxon>BOP clade</taxon>
        <taxon>Pooideae</taxon>
        <taxon>Stipodae</taxon>
        <taxon>Brachypodieae</taxon>
        <taxon>Brachypodium</taxon>
    </lineage>
</organism>
<reference evidence="2" key="2">
    <citation type="submission" date="2017-06" db="EMBL/GenBank/DDBJ databases">
        <title>WGS assembly of Brachypodium distachyon.</title>
        <authorList>
            <consortium name="The International Brachypodium Initiative"/>
            <person name="Lucas S."/>
            <person name="Harmon-Smith M."/>
            <person name="Lail K."/>
            <person name="Tice H."/>
            <person name="Grimwood J."/>
            <person name="Bruce D."/>
            <person name="Barry K."/>
            <person name="Shu S."/>
            <person name="Lindquist E."/>
            <person name="Wang M."/>
            <person name="Pitluck S."/>
            <person name="Vogel J.P."/>
            <person name="Garvin D.F."/>
            <person name="Mockler T.C."/>
            <person name="Schmutz J."/>
            <person name="Rokhsar D."/>
            <person name="Bevan M.W."/>
        </authorList>
    </citation>
    <scope>NUCLEOTIDE SEQUENCE</scope>
    <source>
        <strain evidence="2">Bd21</strain>
    </source>
</reference>
<accession>A0A0Q3ELT9</accession>
<dbReference type="Proteomes" id="UP000008810">
    <property type="component" value="Chromosome 4"/>
</dbReference>
<keyword evidence="4" id="KW-1185">Reference proteome</keyword>
<reference evidence="3" key="3">
    <citation type="submission" date="2018-08" db="UniProtKB">
        <authorList>
            <consortium name="EnsemblPlants"/>
        </authorList>
    </citation>
    <scope>IDENTIFICATION</scope>
    <source>
        <strain evidence="3">cv. Bd21</strain>
    </source>
</reference>
<evidence type="ECO:0000313" key="2">
    <source>
        <dbReference type="EMBL" id="KQJ88518.1"/>
    </source>
</evidence>
<dbReference type="FunCoup" id="A0A0Q3ELT9">
    <property type="interactions" value="324"/>
</dbReference>
<gene>
    <name evidence="2" type="ORF">BRADI_4g19065v3</name>
</gene>
<proteinExistence type="predicted"/>